<dbReference type="PANTHER" id="PTHR11808:SF85">
    <property type="entry name" value="CYSTATHIONINE GAMMA-LYASE-RELATED"/>
    <property type="match status" value="1"/>
</dbReference>
<proteinExistence type="inferred from homology"/>
<reference evidence="5 6" key="6">
    <citation type="journal article" date="2011" name="Appl. Environ. Microbiol.">
        <title>Involvement of the azorhizobial chromosome partition gene (parA) in the onset of bacteroid differentiation during Sesbania rostrata stem nodule development.</title>
        <authorList>
            <person name="Liu CT."/>
            <person name="Lee KB."/>
            <person name="Wang YS."/>
            <person name="Peng MH."/>
            <person name="Lee KT."/>
            <person name="Suzuki S."/>
            <person name="Suzuki T."/>
            <person name="Oyaizu H."/>
        </authorList>
    </citation>
    <scope>NUCLEOTIDE SEQUENCE [LARGE SCALE GENOMIC DNA]</scope>
    <source>
        <strain evidence="6">ATCC 43989 / DSM 5975 / JCM 20966 / LMG 6465 / NBRC 14845 / NCIMB 13405 / ORS 571</strain>
    </source>
</reference>
<evidence type="ECO:0000313" key="6">
    <source>
        <dbReference type="Proteomes" id="UP000000270"/>
    </source>
</evidence>
<sequence>MNKPLDHEALPAQGGWSREVNLLAAAVPPIFQTSLFTFDTYADMAAVYAGRSHQLIYSRGDNPTVMAFERAVAELEGAEAGRAFSSGMGAISATVLALVSAGDRIVTVRNVYSDAYRLFELMLSRFGVVVDYVDGTDAEAVEAVLPGAKLLYLESPTSLAFELQDIARLARAARTHGVVSVIDNSWATPLFQRPIAHGVDLVVHAASKYLGGHSDTVAGVVVGSAELVGRINASSYAYLGAKLSPFEAWLLLRGLHTLPMRMARHMSSGLALAERLRAHPDVELVRHPAFSDHPGRASLSGFAGVFSFEVGEAIDVPTFVDALRLVRIGVSWGGPESLVVPALAPLQLAKANCFARFGISPRLIRLSAGMEDETLIWADIEQALHGARR</sequence>
<organism evidence="5 6">
    <name type="scientific">Azorhizobium caulinodans (strain ATCC 43989 / DSM 5975 / JCM 20966 / LMG 6465 / NBRC 14845 / NCIMB 13405 / ORS 571)</name>
    <dbReference type="NCBI Taxonomy" id="438753"/>
    <lineage>
        <taxon>Bacteria</taxon>
        <taxon>Pseudomonadati</taxon>
        <taxon>Pseudomonadota</taxon>
        <taxon>Alphaproteobacteria</taxon>
        <taxon>Hyphomicrobiales</taxon>
        <taxon>Xanthobacteraceae</taxon>
        <taxon>Azorhizobium</taxon>
    </lineage>
</organism>
<dbReference type="Pfam" id="PF01053">
    <property type="entry name" value="Cys_Met_Meta_PP"/>
    <property type="match status" value="1"/>
</dbReference>
<dbReference type="PANTHER" id="PTHR11808">
    <property type="entry name" value="TRANS-SULFURATION ENZYME FAMILY MEMBER"/>
    <property type="match status" value="1"/>
</dbReference>
<feature type="modified residue" description="N6-(pyridoxal phosphate)lysine" evidence="3">
    <location>
        <position position="208"/>
    </location>
</feature>
<evidence type="ECO:0000256" key="3">
    <source>
        <dbReference type="PIRSR" id="PIRSR001434-2"/>
    </source>
</evidence>
<evidence type="ECO:0000313" key="5">
    <source>
        <dbReference type="EMBL" id="BAF89241.1"/>
    </source>
</evidence>
<dbReference type="KEGG" id="azc:AZC_3243"/>
<dbReference type="Gene3D" id="3.90.1150.10">
    <property type="entry name" value="Aspartate Aminotransferase, domain 1"/>
    <property type="match status" value="1"/>
</dbReference>
<comment type="cofactor">
    <cofactor evidence="1 4">
        <name>pyridoxal 5'-phosphate</name>
        <dbReference type="ChEBI" id="CHEBI:597326"/>
    </cofactor>
</comment>
<keyword evidence="6" id="KW-1185">Reference proteome</keyword>
<dbReference type="Proteomes" id="UP000000270">
    <property type="component" value="Chromosome"/>
</dbReference>
<dbReference type="HOGENOM" id="CLU_018986_2_0_5"/>
<reference evidence="5 6" key="1">
    <citation type="journal article" date="2007" name="Appl. Environ. Microbiol.">
        <title>Rhizobial factors required for stem nodule maturation and maintenance in Sesbania rostrata-Azorhizobium caulinodans ORS571 symbiosis.</title>
        <authorList>
            <person name="Suzuki S."/>
            <person name="Aono T."/>
            <person name="Lee KB."/>
            <person name="Suzuki T."/>
            <person name="Liu CT."/>
            <person name="Miwa H."/>
            <person name="Wakao S."/>
            <person name="Iki T."/>
            <person name="Oyaizu H."/>
        </authorList>
    </citation>
    <scope>NUCLEOTIDE SEQUENCE [LARGE SCALE GENOMIC DNA]</scope>
    <source>
        <strain evidence="6">ATCC 43989 / DSM 5975 / JCM 20966 / LMG 6465 / NBRC 14845 / NCIMB 13405 / ORS 571</strain>
    </source>
</reference>
<comment type="similarity">
    <text evidence="4">Belongs to the trans-sulfuration enzymes family.</text>
</comment>
<protein>
    <submittedName>
        <fullName evidence="5">Methionine gamma lyase</fullName>
    </submittedName>
</protein>
<dbReference type="GO" id="GO:0019346">
    <property type="term" value="P:transsulfuration"/>
    <property type="evidence" value="ECO:0007669"/>
    <property type="project" value="InterPro"/>
</dbReference>
<dbReference type="InterPro" id="IPR000277">
    <property type="entry name" value="Cys/Met-Metab_PyrdxlP-dep_enz"/>
</dbReference>
<reference evidence="6" key="2">
    <citation type="submission" date="2007-04" db="EMBL/GenBank/DDBJ databases">
        <title>Complete genome sequence of the nitrogen-fixing bacterium Azorhizobium caulinodans ORS571.</title>
        <authorList>
            <person name="Lee K.B."/>
            <person name="Backer P.D."/>
            <person name="Aono T."/>
            <person name="Liu C.T."/>
            <person name="Suzuki S."/>
            <person name="Suzuki T."/>
            <person name="Kaneko T."/>
            <person name="Yamada M."/>
            <person name="Tabata S."/>
            <person name="Kupfer D.M."/>
            <person name="Najar F.Z."/>
            <person name="Wiley G.B."/>
            <person name="Roe B."/>
            <person name="Binnewies T."/>
            <person name="Ussery D."/>
            <person name="Vereecke D."/>
            <person name="Gevers D."/>
            <person name="Holsters M."/>
            <person name="Oyaizu H."/>
        </authorList>
    </citation>
    <scope>NUCLEOTIDE SEQUENCE [LARGE SCALE GENOMIC DNA]</scope>
    <source>
        <strain evidence="6">ATCC 43989 / DSM 5975 / JCM 20966 / LMG 6465 / NBRC 14845 / NCIMB 13405 / ORS 571</strain>
    </source>
</reference>
<gene>
    <name evidence="5" type="ordered locus">AZC_3243</name>
</gene>
<keyword evidence="2 3" id="KW-0663">Pyridoxal phosphate</keyword>
<reference evidence="5 6" key="3">
    <citation type="journal article" date="2008" name="BMC Genomics">
        <title>The genome of the versatile nitrogen fixer Azorhizobium caulinodans ORS571.</title>
        <authorList>
            <person name="Lee KB."/>
            <person name="Backer P.D."/>
            <person name="Aono T."/>
            <person name="Liu CT."/>
            <person name="Suzuki S."/>
            <person name="Suzuki T."/>
            <person name="Kaneko T."/>
            <person name="Yamada M."/>
            <person name="Tabata S."/>
            <person name="Kupfer D.M."/>
            <person name="Najar F.Z."/>
            <person name="Wiley G.B."/>
            <person name="Roe B."/>
            <person name="Binnewies T.T."/>
            <person name="Ussery D.W."/>
            <person name="D'Haeze W."/>
            <person name="Herder J.D."/>
            <person name="Gevers D."/>
            <person name="Vereecke D."/>
            <person name="Holsters M."/>
            <person name="Oyaizu H."/>
        </authorList>
    </citation>
    <scope>NUCLEOTIDE SEQUENCE [LARGE SCALE GENOMIC DNA]</scope>
    <source>
        <strain evidence="6">ATCC 43989 / DSM 5975 / JCM 20966 / LMG 6465 / NBRC 14845 / NCIMB 13405 / ORS 571</strain>
    </source>
</reference>
<dbReference type="PIRSF" id="PIRSF001434">
    <property type="entry name" value="CGS"/>
    <property type="match status" value="1"/>
</dbReference>
<dbReference type="eggNOG" id="COG0626">
    <property type="taxonomic scope" value="Bacteria"/>
</dbReference>
<dbReference type="GO" id="GO:0004123">
    <property type="term" value="F:cystathionine gamma-lyase activity"/>
    <property type="evidence" value="ECO:0007669"/>
    <property type="project" value="TreeGrafter"/>
</dbReference>
<evidence type="ECO:0000256" key="2">
    <source>
        <dbReference type="ARBA" id="ARBA00022898"/>
    </source>
</evidence>
<dbReference type="Gene3D" id="3.40.640.10">
    <property type="entry name" value="Type I PLP-dependent aspartate aminotransferase-like (Major domain)"/>
    <property type="match status" value="1"/>
</dbReference>
<dbReference type="AlphaFoldDB" id="A8ICR4"/>
<dbReference type="STRING" id="438753.AZC_3243"/>
<dbReference type="GO" id="GO:0019343">
    <property type="term" value="P:cysteine biosynthetic process via cystathionine"/>
    <property type="evidence" value="ECO:0007669"/>
    <property type="project" value="TreeGrafter"/>
</dbReference>
<dbReference type="RefSeq" id="WP_012171767.1">
    <property type="nucleotide sequence ID" value="NC_009937.1"/>
</dbReference>
<reference evidence="5 6" key="5">
    <citation type="journal article" date="2010" name="Appl. Environ. Microbiol.">
        <title>phrR-like gene praR of Azorhizobium caulinodans ORS571 is essential for symbiosis with Sesbania rostrata and is involved in expression of reb genes.</title>
        <authorList>
            <person name="Akiba N."/>
            <person name="Aono T."/>
            <person name="Toyazaki H."/>
            <person name="Sato S."/>
            <person name="Oyaizu H."/>
        </authorList>
    </citation>
    <scope>NUCLEOTIDE SEQUENCE [LARGE SCALE GENOMIC DNA]</scope>
    <source>
        <strain evidence="6">ATCC 43989 / DSM 5975 / JCM 20966 / LMG 6465 / NBRC 14845 / NCIMB 13405 / ORS 571</strain>
    </source>
</reference>
<name>A8ICR4_AZOC5</name>
<dbReference type="InterPro" id="IPR015421">
    <property type="entry name" value="PyrdxlP-dep_Trfase_major"/>
</dbReference>
<evidence type="ECO:0000256" key="1">
    <source>
        <dbReference type="ARBA" id="ARBA00001933"/>
    </source>
</evidence>
<dbReference type="EMBL" id="AP009384">
    <property type="protein sequence ID" value="BAF89241.1"/>
    <property type="molecule type" value="Genomic_DNA"/>
</dbReference>
<keyword evidence="5" id="KW-0456">Lyase</keyword>
<dbReference type="FunFam" id="3.40.640.10:FF:000046">
    <property type="entry name" value="Cystathionine gamma-lyase"/>
    <property type="match status" value="1"/>
</dbReference>
<dbReference type="NCBIfam" id="NF004627">
    <property type="entry name" value="PRK05968.1"/>
    <property type="match status" value="1"/>
</dbReference>
<dbReference type="GO" id="GO:0005737">
    <property type="term" value="C:cytoplasm"/>
    <property type="evidence" value="ECO:0007669"/>
    <property type="project" value="TreeGrafter"/>
</dbReference>
<dbReference type="SUPFAM" id="SSF53383">
    <property type="entry name" value="PLP-dependent transferases"/>
    <property type="match status" value="1"/>
</dbReference>
<dbReference type="InterPro" id="IPR015422">
    <property type="entry name" value="PyrdxlP-dep_Trfase_small"/>
</dbReference>
<reference evidence="5 6" key="4">
    <citation type="journal article" date="2009" name="Appl. Environ. Microbiol.">
        <title>Comparative genome-wide transcriptional profiling of Azorhizobium caulinodans ORS571 grown under free-living and symbiotic conditions.</title>
        <authorList>
            <person name="Tsukada S."/>
            <person name="Aono T."/>
            <person name="Akiba N."/>
            <person name="Lee KB."/>
            <person name="Liu CT."/>
            <person name="Toyazaki H."/>
            <person name="Oyaizu H."/>
        </authorList>
    </citation>
    <scope>NUCLEOTIDE SEQUENCE [LARGE SCALE GENOMIC DNA]</scope>
    <source>
        <strain evidence="6">ATCC 43989 / DSM 5975 / JCM 20966 / LMG 6465 / NBRC 14845 / NCIMB 13405 / ORS 571</strain>
    </source>
</reference>
<accession>A8ICR4</accession>
<evidence type="ECO:0000256" key="4">
    <source>
        <dbReference type="RuleBase" id="RU362118"/>
    </source>
</evidence>
<dbReference type="CDD" id="cd00614">
    <property type="entry name" value="CGS_like"/>
    <property type="match status" value="1"/>
</dbReference>
<dbReference type="InterPro" id="IPR015424">
    <property type="entry name" value="PyrdxlP-dep_Trfase"/>
</dbReference>
<dbReference type="GO" id="GO:0030170">
    <property type="term" value="F:pyridoxal phosphate binding"/>
    <property type="evidence" value="ECO:0007669"/>
    <property type="project" value="InterPro"/>
</dbReference>